<dbReference type="GO" id="GO:0008801">
    <property type="term" value="F:beta-phosphoglucomutase activity"/>
    <property type="evidence" value="ECO:0007669"/>
    <property type="project" value="InterPro"/>
</dbReference>
<evidence type="ECO:0000313" key="7">
    <source>
        <dbReference type="EMBL" id="RUT67427.1"/>
    </source>
</evidence>
<dbReference type="InterPro" id="IPR023214">
    <property type="entry name" value="HAD_sf"/>
</dbReference>
<feature type="site" description="Important for catalytic activity and assists the phosphoryl transfer reaction to Asp8 by balancing charge and orienting the reacting groups" evidence="6">
    <location>
        <position position="115"/>
    </location>
</feature>
<name>A0A433ZZG4_MORMO</name>
<dbReference type="SFLD" id="SFLDG01135">
    <property type="entry name" value="C1.5.6:_HAD__Beta-PGM__Phospha"/>
    <property type="match status" value="1"/>
</dbReference>
<dbReference type="InterPro" id="IPR010972">
    <property type="entry name" value="Beta-PGM"/>
</dbReference>
<evidence type="ECO:0000256" key="1">
    <source>
        <dbReference type="ARBA" id="ARBA00006171"/>
    </source>
</evidence>
<proteinExistence type="inferred from homology"/>
<dbReference type="GO" id="GO:0005975">
    <property type="term" value="P:carbohydrate metabolic process"/>
    <property type="evidence" value="ECO:0007669"/>
    <property type="project" value="InterPro"/>
</dbReference>
<comment type="cofactor">
    <cofactor evidence="5">
        <name>Mg(2+)</name>
        <dbReference type="ChEBI" id="CHEBI:18420"/>
    </cofactor>
    <text evidence="5">Binds 2 magnesium ions per subunit.</text>
</comment>
<feature type="binding site" evidence="4">
    <location>
        <begin position="115"/>
        <end position="119"/>
    </location>
    <ligand>
        <name>substrate</name>
    </ligand>
</feature>
<dbReference type="OrthoDB" id="9800058at2"/>
<dbReference type="InterPro" id="IPR006439">
    <property type="entry name" value="HAD-SF_hydro_IA"/>
</dbReference>
<dbReference type="NCBIfam" id="TIGR01509">
    <property type="entry name" value="HAD-SF-IA-v3"/>
    <property type="match status" value="1"/>
</dbReference>
<dbReference type="SFLD" id="SFLDG01129">
    <property type="entry name" value="C1.5:_HAD__Beta-PGM__Phosphata"/>
    <property type="match status" value="1"/>
</dbReference>
<evidence type="ECO:0000256" key="6">
    <source>
        <dbReference type="PIRSR" id="PIRSR610972-4"/>
    </source>
</evidence>
<feature type="site" description="Important for catalytic activity and assists the phosphoryl transfer reaction to Asp8 by balancing charge and orienting the reacting groups" evidence="6">
    <location>
        <position position="146"/>
    </location>
</feature>
<evidence type="ECO:0000256" key="5">
    <source>
        <dbReference type="PIRSR" id="PIRSR610972-3"/>
    </source>
</evidence>
<dbReference type="Proteomes" id="UP000286908">
    <property type="component" value="Unassembled WGS sequence"/>
</dbReference>
<dbReference type="PANTHER" id="PTHR43481">
    <property type="entry name" value="FRUCTOSE-1-PHOSPHATE PHOSPHATASE"/>
    <property type="match status" value="1"/>
</dbReference>
<reference evidence="7 8" key="1">
    <citation type="submission" date="2017-08" db="EMBL/GenBank/DDBJ databases">
        <title>Draft genome sequence of pheromone producing symbiont Morganella morganii, of the female New Zealand grass grub Costelytra giveni.</title>
        <authorList>
            <person name="Laugraud A."/>
            <person name="Young S.D."/>
            <person name="Hurst M.H."/>
        </authorList>
    </citation>
    <scope>NUCLEOTIDE SEQUENCE [LARGE SCALE GENOMIC DNA]</scope>
    <source>
        <strain evidence="7 8">MMsCG</strain>
    </source>
</reference>
<dbReference type="InterPro" id="IPR051806">
    <property type="entry name" value="HAD-like_SPP"/>
</dbReference>
<dbReference type="NCBIfam" id="TIGR02009">
    <property type="entry name" value="PGMB-YQAB-SF"/>
    <property type="match status" value="1"/>
</dbReference>
<dbReference type="Pfam" id="PF00702">
    <property type="entry name" value="Hydrolase"/>
    <property type="match status" value="1"/>
</dbReference>
<feature type="active site" description="Proton donor/acceptor" evidence="3">
    <location>
        <position position="10"/>
    </location>
</feature>
<accession>A0A433ZZG4</accession>
<protein>
    <submittedName>
        <fullName evidence="7">Beta-phosphoglucomutase</fullName>
    </submittedName>
</protein>
<feature type="active site" description="Nucleophile" evidence="3">
    <location>
        <position position="8"/>
    </location>
</feature>
<evidence type="ECO:0000256" key="4">
    <source>
        <dbReference type="PIRSR" id="PIRSR610972-2"/>
    </source>
</evidence>
<dbReference type="PANTHER" id="PTHR43481:SF4">
    <property type="entry name" value="GLYCEROL-1-PHOSPHATE PHOSPHOHYDROLASE 1-RELATED"/>
    <property type="match status" value="1"/>
</dbReference>
<organism evidence="7 8">
    <name type="scientific">Morganella morganii</name>
    <name type="common">Proteus morganii</name>
    <dbReference type="NCBI Taxonomy" id="582"/>
    <lineage>
        <taxon>Bacteria</taxon>
        <taxon>Pseudomonadati</taxon>
        <taxon>Pseudomonadota</taxon>
        <taxon>Gammaproteobacteria</taxon>
        <taxon>Enterobacterales</taxon>
        <taxon>Morganellaceae</taxon>
        <taxon>Morganella</taxon>
    </lineage>
</organism>
<dbReference type="InterPro" id="IPR010976">
    <property type="entry name" value="B-phosphoglucomutase_hydrolase"/>
</dbReference>
<evidence type="ECO:0000313" key="8">
    <source>
        <dbReference type="Proteomes" id="UP000286908"/>
    </source>
</evidence>
<evidence type="ECO:0000256" key="3">
    <source>
        <dbReference type="PIRSR" id="PIRSR610972-1"/>
    </source>
</evidence>
<feature type="binding site" evidence="4">
    <location>
        <position position="51"/>
    </location>
    <ligand>
        <name>substrate</name>
    </ligand>
</feature>
<dbReference type="SFLD" id="SFLDS00003">
    <property type="entry name" value="Haloacid_Dehalogenase"/>
    <property type="match status" value="1"/>
</dbReference>
<gene>
    <name evidence="7" type="primary">pgmB</name>
    <name evidence="7" type="ORF">CKG00_08545</name>
</gene>
<dbReference type="EMBL" id="NRQY01000001">
    <property type="protein sequence ID" value="RUT67427.1"/>
    <property type="molecule type" value="Genomic_DNA"/>
</dbReference>
<feature type="binding site" evidence="4">
    <location>
        <position position="146"/>
    </location>
    <ligand>
        <name>substrate</name>
    </ligand>
</feature>
<dbReference type="SUPFAM" id="SSF56784">
    <property type="entry name" value="HAD-like"/>
    <property type="match status" value="1"/>
</dbReference>
<feature type="binding site" evidence="5">
    <location>
        <position position="10"/>
    </location>
    <ligand>
        <name>Mg(2+)</name>
        <dbReference type="ChEBI" id="CHEBI:18420"/>
    </ligand>
</feature>
<keyword evidence="5" id="KW-0460">Magnesium</keyword>
<dbReference type="InterPro" id="IPR036412">
    <property type="entry name" value="HAD-like_sf"/>
</dbReference>
<dbReference type="AlphaFoldDB" id="A0A433ZZG4"/>
<dbReference type="CDD" id="cd02598">
    <property type="entry name" value="HAD_BPGM"/>
    <property type="match status" value="1"/>
</dbReference>
<dbReference type="GO" id="GO:0000287">
    <property type="term" value="F:magnesium ion binding"/>
    <property type="evidence" value="ECO:0007669"/>
    <property type="project" value="InterPro"/>
</dbReference>
<keyword evidence="2 5" id="KW-0479">Metal-binding</keyword>
<dbReference type="InterPro" id="IPR023198">
    <property type="entry name" value="PGP-like_dom2"/>
</dbReference>
<feature type="binding site" evidence="4">
    <location>
        <begin position="8"/>
        <end position="10"/>
    </location>
    <ligand>
        <name>substrate</name>
    </ligand>
</feature>
<sequence>MKSGFLFDLDGVIVDTAKYHYIAWRYIANKAGFDISDEFNEKLKGISRMESLEKILDYGHQSDMYSREEKILLADEKNDYYVKLLGELSEKNILPGVRDFIIQANRLNIPCAVASASRNAPFILKKLNIDNYFKAIVDPALLNKGKPDPEIFLKAASSVNVLPQDAIGFEDAESGITALNRAGIFSVGVTGEHSLLTGADLIISSFEDITPEYILKIKE</sequence>
<feature type="binding site" evidence="5">
    <location>
        <position position="171"/>
    </location>
    <ligand>
        <name>Mg(2+)</name>
        <dbReference type="ChEBI" id="CHEBI:18420"/>
    </ligand>
</feature>
<feature type="binding site" evidence="4">
    <location>
        <begin position="43"/>
        <end position="48"/>
    </location>
    <ligand>
        <name>substrate</name>
    </ligand>
</feature>
<dbReference type="Gene3D" id="3.40.50.1000">
    <property type="entry name" value="HAD superfamily/HAD-like"/>
    <property type="match status" value="1"/>
</dbReference>
<feature type="binding site" evidence="5">
    <location>
        <position position="8"/>
    </location>
    <ligand>
        <name>Mg(2+)</name>
        <dbReference type="ChEBI" id="CHEBI:18420"/>
    </ligand>
</feature>
<dbReference type="GO" id="GO:0050308">
    <property type="term" value="F:sugar-phosphatase activity"/>
    <property type="evidence" value="ECO:0007669"/>
    <property type="project" value="TreeGrafter"/>
</dbReference>
<dbReference type="NCBIfam" id="TIGR01990">
    <property type="entry name" value="bPGM"/>
    <property type="match status" value="1"/>
</dbReference>
<comment type="caution">
    <text evidence="7">The sequence shown here is derived from an EMBL/GenBank/DDBJ whole genome shotgun (WGS) entry which is preliminary data.</text>
</comment>
<evidence type="ECO:0000256" key="2">
    <source>
        <dbReference type="ARBA" id="ARBA00022723"/>
    </source>
</evidence>
<feature type="binding site" evidence="4">
    <location>
        <position position="77"/>
    </location>
    <ligand>
        <name>substrate</name>
    </ligand>
</feature>
<feature type="binding site" evidence="5">
    <location>
        <position position="170"/>
    </location>
    <ligand>
        <name>Mg(2+)</name>
        <dbReference type="ChEBI" id="CHEBI:18420"/>
    </ligand>
</feature>
<dbReference type="Gene3D" id="1.10.150.240">
    <property type="entry name" value="Putative phosphatase, domain 2"/>
    <property type="match status" value="1"/>
</dbReference>
<feature type="binding site" evidence="4">
    <location>
        <position position="24"/>
    </location>
    <ligand>
        <name>substrate</name>
    </ligand>
</feature>
<comment type="similarity">
    <text evidence="1">Belongs to the HAD-like hydrolase superfamily. CbbY/CbbZ/Gph/YieH family.</text>
</comment>